<accession>A0ACC0EE76</accession>
<reference evidence="2" key="2">
    <citation type="journal article" date="2018" name="Mol. Plant Microbe Interact.">
        <title>Genome sequence resources for the wheat stripe rust pathogen (Puccinia striiformis f. sp. tritici) and the barley stripe rust pathogen (Puccinia striiformis f. sp. hordei).</title>
        <authorList>
            <person name="Xia C."/>
            <person name="Wang M."/>
            <person name="Yin C."/>
            <person name="Cornejo O.E."/>
            <person name="Hulbert S.H."/>
            <person name="Chen X."/>
        </authorList>
    </citation>
    <scope>NUCLEOTIDE SEQUENCE [LARGE SCALE GENOMIC DNA]</scope>
    <source>
        <strain evidence="2">93-210</strain>
    </source>
</reference>
<comment type="caution">
    <text evidence="1">The sequence shown here is derived from an EMBL/GenBank/DDBJ whole genome shotgun (WGS) entry which is preliminary data.</text>
</comment>
<keyword evidence="2" id="KW-1185">Reference proteome</keyword>
<dbReference type="Proteomes" id="UP001060170">
    <property type="component" value="Chromosome 7"/>
</dbReference>
<dbReference type="EMBL" id="CM045871">
    <property type="protein sequence ID" value="KAI7951873.1"/>
    <property type="molecule type" value="Genomic_DNA"/>
</dbReference>
<reference evidence="2" key="1">
    <citation type="journal article" date="2018" name="BMC Genomics">
        <title>Genomic insights into host adaptation between the wheat stripe rust pathogen (Puccinia striiformis f. sp. tritici) and the barley stripe rust pathogen (Puccinia striiformis f. sp. hordei).</title>
        <authorList>
            <person name="Xia C."/>
            <person name="Wang M."/>
            <person name="Yin C."/>
            <person name="Cornejo O.E."/>
            <person name="Hulbert S.H."/>
            <person name="Chen X."/>
        </authorList>
    </citation>
    <scope>NUCLEOTIDE SEQUENCE [LARGE SCALE GENOMIC DNA]</scope>
    <source>
        <strain evidence="2">93-210</strain>
    </source>
</reference>
<sequence length="90" mass="9950">MIIQLRPASGNVATEVRSKPVGKNFLQNTNIYEKLTGLRTNFAYPSSHATPSTGVIRTVPSPKAIIEFIIDIESSFNSSISFSRILHIFI</sequence>
<reference evidence="1 2" key="3">
    <citation type="journal article" date="2022" name="Microbiol. Spectr.">
        <title>Folding features and dynamics of 3D genome architecture in plant fungal pathogens.</title>
        <authorList>
            <person name="Xia C."/>
        </authorList>
    </citation>
    <scope>NUCLEOTIDE SEQUENCE [LARGE SCALE GENOMIC DNA]</scope>
    <source>
        <strain evidence="1 2">93-210</strain>
    </source>
</reference>
<name>A0ACC0EE76_9BASI</name>
<evidence type="ECO:0000313" key="2">
    <source>
        <dbReference type="Proteomes" id="UP001060170"/>
    </source>
</evidence>
<gene>
    <name evidence="1" type="ORF">MJO28_007557</name>
</gene>
<evidence type="ECO:0000313" key="1">
    <source>
        <dbReference type="EMBL" id="KAI7951873.1"/>
    </source>
</evidence>
<proteinExistence type="predicted"/>
<organism evidence="1 2">
    <name type="scientific">Puccinia striiformis f. sp. tritici</name>
    <dbReference type="NCBI Taxonomy" id="168172"/>
    <lineage>
        <taxon>Eukaryota</taxon>
        <taxon>Fungi</taxon>
        <taxon>Dikarya</taxon>
        <taxon>Basidiomycota</taxon>
        <taxon>Pucciniomycotina</taxon>
        <taxon>Pucciniomycetes</taxon>
        <taxon>Pucciniales</taxon>
        <taxon>Pucciniaceae</taxon>
        <taxon>Puccinia</taxon>
    </lineage>
</organism>
<protein>
    <submittedName>
        <fullName evidence="1">Uncharacterized protein</fullName>
    </submittedName>
</protein>